<dbReference type="AlphaFoldDB" id="A0AAN1UUB7"/>
<accession>A0AAN1UUB7</accession>
<dbReference type="EMBL" id="CP030139">
    <property type="protein sequence ID" value="AZB72482.1"/>
    <property type="molecule type" value="Genomic_DNA"/>
</dbReference>
<evidence type="ECO:0000313" key="2">
    <source>
        <dbReference type="EMBL" id="AZB72482.1"/>
    </source>
</evidence>
<evidence type="ECO:0000256" key="1">
    <source>
        <dbReference type="SAM" id="Coils"/>
    </source>
</evidence>
<dbReference type="RefSeq" id="WP_208672549.1">
    <property type="nucleotide sequence ID" value="NZ_CP030139.2"/>
</dbReference>
<keyword evidence="1" id="KW-0175">Coiled coil</keyword>
<name>A0AAN1UUB7_SYNEL</name>
<protein>
    <submittedName>
        <fullName evidence="2">Uncharacterized protein</fullName>
    </submittedName>
</protein>
<feature type="coiled-coil region" evidence="1">
    <location>
        <begin position="7"/>
        <end position="34"/>
    </location>
</feature>
<reference evidence="2 3" key="1">
    <citation type="journal article" date="2018" name="Sci. Rep.">
        <title>Genome Features and Biochemical Characteristics of a Robust, Fast Growing and Naturally Transformable Cyanobacterium Synechococcus elongatus PCC 11801 Isolated from India.</title>
        <authorList>
            <person name="Jaiswal D."/>
            <person name="Sengupta A."/>
            <person name="Sohoni S."/>
            <person name="Sengupta S."/>
            <person name="Phadnavis A.G."/>
            <person name="Pakrasi H.B."/>
            <person name="Wangikar P.P."/>
        </authorList>
    </citation>
    <scope>NUCLEOTIDE SEQUENCE [LARGE SCALE GENOMIC DNA]</scope>
    <source>
        <strain evidence="2 3">PCC 11801</strain>
    </source>
</reference>
<gene>
    <name evidence="2" type="ORF">DOP62_06905</name>
</gene>
<proteinExistence type="predicted"/>
<sequence>MSLAKRLRQTIAKSEALERQRIRAEANLAAVAAQFSELAEAALDSPTLALGAVQELQILSVEELKERYGSYRHCRRLASQLGVRFATTPTWTQLAIALSHGLHLQQFWQDYCQQHPELAKLGVQFWLNGKPGVRSDRLAPQQLAAAQRLD</sequence>
<dbReference type="Proteomes" id="UP000267249">
    <property type="component" value="Chromosome"/>
</dbReference>
<organism evidence="2 3">
    <name type="scientific">Synechococcus elongatus PCC 11801</name>
    <dbReference type="NCBI Taxonomy" id="2219813"/>
    <lineage>
        <taxon>Bacteria</taxon>
        <taxon>Bacillati</taxon>
        <taxon>Cyanobacteriota</taxon>
        <taxon>Cyanophyceae</taxon>
        <taxon>Synechococcales</taxon>
        <taxon>Synechococcaceae</taxon>
        <taxon>Synechococcus</taxon>
    </lineage>
</organism>
<evidence type="ECO:0000313" key="3">
    <source>
        <dbReference type="Proteomes" id="UP000267249"/>
    </source>
</evidence>